<gene>
    <name evidence="1" type="ORF">AABB24_028132</name>
</gene>
<dbReference type="Proteomes" id="UP001627284">
    <property type="component" value="Unassembled WGS sequence"/>
</dbReference>
<name>A0ABD2S7P5_9SOLN</name>
<dbReference type="EMBL" id="JBJKTR010000016">
    <property type="protein sequence ID" value="KAL3339357.1"/>
    <property type="molecule type" value="Genomic_DNA"/>
</dbReference>
<dbReference type="AlphaFoldDB" id="A0ABD2S7P5"/>
<evidence type="ECO:0000313" key="1">
    <source>
        <dbReference type="EMBL" id="KAL3339357.1"/>
    </source>
</evidence>
<accession>A0ABD2S7P5</accession>
<comment type="caution">
    <text evidence="1">The sequence shown here is derived from an EMBL/GenBank/DDBJ whole genome shotgun (WGS) entry which is preliminary data.</text>
</comment>
<sequence length="119" mass="13597">MVGTYRSSALIIQSTSKASVLIYLHMQSINDAALSSSCSRGTTCSFIHCFHNPGGDYEWADLDKPPPRYWLLKMAALFGYGDESVYDRRLERKKSERMLNSYKMLAVDSDRKMPVIEFE</sequence>
<proteinExistence type="predicted"/>
<keyword evidence="2" id="KW-1185">Reference proteome</keyword>
<reference evidence="1 2" key="1">
    <citation type="submission" date="2024-05" db="EMBL/GenBank/DDBJ databases">
        <title>De novo assembly of an allotetraploid wild potato.</title>
        <authorList>
            <person name="Hosaka A.J."/>
        </authorList>
    </citation>
    <scope>NUCLEOTIDE SEQUENCE [LARGE SCALE GENOMIC DNA]</scope>
    <source>
        <tissue evidence="1">Young leaves</tissue>
    </source>
</reference>
<evidence type="ECO:0000313" key="2">
    <source>
        <dbReference type="Proteomes" id="UP001627284"/>
    </source>
</evidence>
<organism evidence="1 2">
    <name type="scientific">Solanum stoloniferum</name>
    <dbReference type="NCBI Taxonomy" id="62892"/>
    <lineage>
        <taxon>Eukaryota</taxon>
        <taxon>Viridiplantae</taxon>
        <taxon>Streptophyta</taxon>
        <taxon>Embryophyta</taxon>
        <taxon>Tracheophyta</taxon>
        <taxon>Spermatophyta</taxon>
        <taxon>Magnoliopsida</taxon>
        <taxon>eudicotyledons</taxon>
        <taxon>Gunneridae</taxon>
        <taxon>Pentapetalae</taxon>
        <taxon>asterids</taxon>
        <taxon>lamiids</taxon>
        <taxon>Solanales</taxon>
        <taxon>Solanaceae</taxon>
        <taxon>Solanoideae</taxon>
        <taxon>Solaneae</taxon>
        <taxon>Solanum</taxon>
    </lineage>
</organism>
<protein>
    <recommendedName>
        <fullName evidence="3">C3H1-type domain-containing protein</fullName>
    </recommendedName>
</protein>
<evidence type="ECO:0008006" key="3">
    <source>
        <dbReference type="Google" id="ProtNLM"/>
    </source>
</evidence>